<evidence type="ECO:0000313" key="3">
    <source>
        <dbReference type="EMBL" id="KAE9385354.1"/>
    </source>
</evidence>
<sequence length="463" mass="52062">MEVAKPFFRLTADQFSLDFLENFDLRKDVSPYAEKNMPNWMYALRAVTGCLQSVKKDAETEIGQLIMTCQAMNLRSVQCSRLQFILGIYAWSTGTSKQTVQVCSTAGLSISHPTIMKTLDIVAEQAVDFTSSLSYDPHNNTCDNIDMSGSEHVEQCHEADHEDMHIEPILKNLRKVIPLQISNVQPTQIQLESYCHQTIINIIRALPWQYVFSPLRVTTIEEKSTQGNLENKDDFYIWQMGRDPMDPKLSKYAVPSFQDQLTNARVRGCVVARQGDLNNWLHHIIFQLGLAIFHLLMNLIWGLQIHYYGNSSEPGSLAYFFLILDKKQLAGEKPDYHALSMALMQILNGILLAGWRKECGFPSLEEFAASNPSSDALESIAARIYSKYCTSMPPTHKKSPIPARSKKSSMAAPETSPTIANTSSTAALKPKAKSKTKSTPETEIEPDPCHQNIRLLAQDLLVQ</sequence>
<feature type="domain" description="DUF6589" evidence="2">
    <location>
        <begin position="211"/>
        <end position="462"/>
    </location>
</feature>
<dbReference type="Pfam" id="PF20231">
    <property type="entry name" value="DUF6589"/>
    <property type="match status" value="1"/>
</dbReference>
<dbReference type="AlphaFoldDB" id="A0A6A4GJ71"/>
<reference evidence="3" key="1">
    <citation type="journal article" date="2019" name="Environ. Microbiol.">
        <title>Fungal ecological strategies reflected in gene transcription - a case study of two litter decomposers.</title>
        <authorList>
            <person name="Barbi F."/>
            <person name="Kohler A."/>
            <person name="Barry K."/>
            <person name="Baskaran P."/>
            <person name="Daum C."/>
            <person name="Fauchery L."/>
            <person name="Ihrmark K."/>
            <person name="Kuo A."/>
            <person name="LaButti K."/>
            <person name="Lipzen A."/>
            <person name="Morin E."/>
            <person name="Grigoriev I.V."/>
            <person name="Henrissat B."/>
            <person name="Lindahl B."/>
            <person name="Martin F."/>
        </authorList>
    </citation>
    <scope>NUCLEOTIDE SEQUENCE</scope>
    <source>
        <strain evidence="3">JB14</strain>
    </source>
</reference>
<evidence type="ECO:0000256" key="1">
    <source>
        <dbReference type="SAM" id="MobiDB-lite"/>
    </source>
</evidence>
<feature type="region of interest" description="Disordered" evidence="1">
    <location>
        <begin position="393"/>
        <end position="451"/>
    </location>
</feature>
<organism evidence="3 4">
    <name type="scientific">Gymnopus androsaceus JB14</name>
    <dbReference type="NCBI Taxonomy" id="1447944"/>
    <lineage>
        <taxon>Eukaryota</taxon>
        <taxon>Fungi</taxon>
        <taxon>Dikarya</taxon>
        <taxon>Basidiomycota</taxon>
        <taxon>Agaricomycotina</taxon>
        <taxon>Agaricomycetes</taxon>
        <taxon>Agaricomycetidae</taxon>
        <taxon>Agaricales</taxon>
        <taxon>Marasmiineae</taxon>
        <taxon>Omphalotaceae</taxon>
        <taxon>Gymnopus</taxon>
    </lineage>
</organism>
<dbReference type="InterPro" id="IPR046496">
    <property type="entry name" value="DUF6589"/>
</dbReference>
<accession>A0A6A4GJ71</accession>
<keyword evidence="4" id="KW-1185">Reference proteome</keyword>
<dbReference type="EMBL" id="ML769995">
    <property type="protein sequence ID" value="KAE9385354.1"/>
    <property type="molecule type" value="Genomic_DNA"/>
</dbReference>
<evidence type="ECO:0000313" key="4">
    <source>
        <dbReference type="Proteomes" id="UP000799118"/>
    </source>
</evidence>
<gene>
    <name evidence="3" type="ORF">BT96DRAFT_1007113</name>
</gene>
<feature type="compositionally biased region" description="Basic residues" evidence="1">
    <location>
        <begin position="395"/>
        <end position="407"/>
    </location>
</feature>
<evidence type="ECO:0000259" key="2">
    <source>
        <dbReference type="Pfam" id="PF20231"/>
    </source>
</evidence>
<name>A0A6A4GJ71_9AGAR</name>
<protein>
    <recommendedName>
        <fullName evidence="2">DUF6589 domain-containing protein</fullName>
    </recommendedName>
</protein>
<dbReference type="OrthoDB" id="3040861at2759"/>
<proteinExistence type="predicted"/>
<dbReference type="Proteomes" id="UP000799118">
    <property type="component" value="Unassembled WGS sequence"/>
</dbReference>